<dbReference type="EMBL" id="CM029047">
    <property type="protein sequence ID" value="KAG2581338.1"/>
    <property type="molecule type" value="Genomic_DNA"/>
</dbReference>
<dbReference type="GO" id="GO:0006952">
    <property type="term" value="P:defense response"/>
    <property type="evidence" value="ECO:0007669"/>
    <property type="project" value="InterPro"/>
</dbReference>
<dbReference type="Proteomes" id="UP000823388">
    <property type="component" value="Chromosome 6K"/>
</dbReference>
<dbReference type="Pfam" id="PF00407">
    <property type="entry name" value="Bet_v_1"/>
    <property type="match status" value="1"/>
</dbReference>
<reference evidence="3" key="1">
    <citation type="submission" date="2020-05" db="EMBL/GenBank/DDBJ databases">
        <title>WGS assembly of Panicum virgatum.</title>
        <authorList>
            <person name="Lovell J.T."/>
            <person name="Jenkins J."/>
            <person name="Shu S."/>
            <person name="Juenger T.E."/>
            <person name="Schmutz J."/>
        </authorList>
    </citation>
    <scope>NUCLEOTIDE SEQUENCE</scope>
    <source>
        <strain evidence="3">AP13</strain>
    </source>
</reference>
<name>A0A8T0R8A3_PANVG</name>
<accession>A0A8T0R8A3</accession>
<sequence>MVAGSITEEVAMAAPAELVWKAIFETCDESSLRNLLSGVIDGVVKVDGDGGPGSRYTLKFSPAVSAAPVLLKCRLAARDNAARAITFDEVAAEGGEVAPAAQLKSQVVQFKVEPAGAGGCVIKIAVESERPDGTPVSLADDQAKLTKLVVHLIKKVEGKIVPSPQCA</sequence>
<evidence type="ECO:0000259" key="2">
    <source>
        <dbReference type="Pfam" id="PF00407"/>
    </source>
</evidence>
<dbReference type="AlphaFoldDB" id="A0A8T0R8A3"/>
<dbReference type="Gene3D" id="3.30.530.20">
    <property type="match status" value="1"/>
</dbReference>
<dbReference type="SUPFAM" id="SSF55961">
    <property type="entry name" value="Bet v1-like"/>
    <property type="match status" value="1"/>
</dbReference>
<dbReference type="GO" id="GO:0005634">
    <property type="term" value="C:nucleus"/>
    <property type="evidence" value="ECO:0007669"/>
    <property type="project" value="UniProtKB-SubCell"/>
</dbReference>
<proteinExistence type="predicted"/>
<dbReference type="OrthoDB" id="631900at2759"/>
<evidence type="ECO:0000313" key="4">
    <source>
        <dbReference type="Proteomes" id="UP000823388"/>
    </source>
</evidence>
<comment type="subcellular location">
    <subcellularLocation>
        <location evidence="1">Nucleus</location>
    </subcellularLocation>
</comment>
<comment type="caution">
    <text evidence="3">The sequence shown here is derived from an EMBL/GenBank/DDBJ whole genome shotgun (WGS) entry which is preliminary data.</text>
</comment>
<feature type="domain" description="Bet v I/Major latex protein" evidence="2">
    <location>
        <begin position="1"/>
        <end position="160"/>
    </location>
</feature>
<dbReference type="InterPro" id="IPR000916">
    <property type="entry name" value="Bet_v_I/MLP"/>
</dbReference>
<dbReference type="InterPro" id="IPR023393">
    <property type="entry name" value="START-like_dom_sf"/>
</dbReference>
<protein>
    <recommendedName>
        <fullName evidence="2">Bet v I/Major latex protein domain-containing protein</fullName>
    </recommendedName>
</protein>
<keyword evidence="4" id="KW-1185">Reference proteome</keyword>
<organism evidence="3 4">
    <name type="scientific">Panicum virgatum</name>
    <name type="common">Blackwell switchgrass</name>
    <dbReference type="NCBI Taxonomy" id="38727"/>
    <lineage>
        <taxon>Eukaryota</taxon>
        <taxon>Viridiplantae</taxon>
        <taxon>Streptophyta</taxon>
        <taxon>Embryophyta</taxon>
        <taxon>Tracheophyta</taxon>
        <taxon>Spermatophyta</taxon>
        <taxon>Magnoliopsida</taxon>
        <taxon>Liliopsida</taxon>
        <taxon>Poales</taxon>
        <taxon>Poaceae</taxon>
        <taxon>PACMAD clade</taxon>
        <taxon>Panicoideae</taxon>
        <taxon>Panicodae</taxon>
        <taxon>Paniceae</taxon>
        <taxon>Panicinae</taxon>
        <taxon>Panicum</taxon>
        <taxon>Panicum sect. Hiantes</taxon>
    </lineage>
</organism>
<evidence type="ECO:0000313" key="3">
    <source>
        <dbReference type="EMBL" id="KAG2581338.1"/>
    </source>
</evidence>
<evidence type="ECO:0000256" key="1">
    <source>
        <dbReference type="ARBA" id="ARBA00004123"/>
    </source>
</evidence>
<gene>
    <name evidence="3" type="ORF">PVAP13_6KG041100</name>
</gene>